<gene>
    <name evidence="5" type="ORF">DRB17_06630</name>
</gene>
<name>A0A369TFD1_9PROT</name>
<dbReference type="PANTHER" id="PTHR31544">
    <property type="entry name" value="AIG2-LIKE PROTEIN D"/>
    <property type="match status" value="1"/>
</dbReference>
<dbReference type="AlphaFoldDB" id="A0A369TFD1"/>
<dbReference type="EMBL" id="QPMH01000004">
    <property type="protein sequence ID" value="RDD62827.1"/>
    <property type="molecule type" value="Genomic_DNA"/>
</dbReference>
<dbReference type="SUPFAM" id="SSF110857">
    <property type="entry name" value="Gamma-glutamyl cyclotransferase-like"/>
    <property type="match status" value="1"/>
</dbReference>
<protein>
    <recommendedName>
        <fullName evidence="2">Putative gamma-glutamylcyclotransferase</fullName>
    </recommendedName>
</protein>
<evidence type="ECO:0000313" key="5">
    <source>
        <dbReference type="EMBL" id="RDD62827.1"/>
    </source>
</evidence>
<sequence>MLFFFYGTLMDDELRGALAGAKDATLRITPGTLLNHRRCRARFGNYPVVIPQPGGRLSGLFVEGVDAHLALWIAHYEGPGYVPARVSAVDHAGQRLRPWAFMPLTRQDASREPWDLQAWQRHDKPAVRRLMQNWLLHVDGGRPLALDAPWLSRRRLWAAVRLGNDQPRPNPHLGLTGCSPIHADDEGLGAAAE</sequence>
<reference evidence="5 6" key="1">
    <citation type="submission" date="2018-07" db="EMBL/GenBank/DDBJ databases">
        <title>Venubactetium sediminum gen. nov., sp. nov., isolated from a marine solar saltern.</title>
        <authorList>
            <person name="Wang S."/>
        </authorList>
    </citation>
    <scope>NUCLEOTIDE SEQUENCE [LARGE SCALE GENOMIC DNA]</scope>
    <source>
        <strain evidence="5 6">WD2A32</strain>
    </source>
</reference>
<keyword evidence="6" id="KW-1185">Reference proteome</keyword>
<dbReference type="Proteomes" id="UP000253941">
    <property type="component" value="Unassembled WGS sequence"/>
</dbReference>
<organism evidence="5 6">
    <name type="scientific">Ferruginivarius sediminum</name>
    <dbReference type="NCBI Taxonomy" id="2661937"/>
    <lineage>
        <taxon>Bacteria</taxon>
        <taxon>Pseudomonadati</taxon>
        <taxon>Pseudomonadota</taxon>
        <taxon>Alphaproteobacteria</taxon>
        <taxon>Rhodospirillales</taxon>
        <taxon>Rhodospirillaceae</taxon>
        <taxon>Ferruginivarius</taxon>
    </lineage>
</organism>
<dbReference type="GO" id="GO:0016740">
    <property type="term" value="F:transferase activity"/>
    <property type="evidence" value="ECO:0007669"/>
    <property type="project" value="UniProtKB-KW"/>
</dbReference>
<proteinExistence type="predicted"/>
<evidence type="ECO:0000313" key="6">
    <source>
        <dbReference type="Proteomes" id="UP000253941"/>
    </source>
</evidence>
<dbReference type="RefSeq" id="WP_114581402.1">
    <property type="nucleotide sequence ID" value="NZ_QPMH01000004.1"/>
</dbReference>
<feature type="region of interest" description="Disordered" evidence="3">
    <location>
        <begin position="171"/>
        <end position="193"/>
    </location>
</feature>
<dbReference type="PANTHER" id="PTHR31544:SF4">
    <property type="entry name" value="GAMMA-GLUTAMYLCYCLOTRANSFERASE-RELATED"/>
    <property type="match status" value="1"/>
</dbReference>
<dbReference type="Gene3D" id="3.10.490.10">
    <property type="entry name" value="Gamma-glutamyl cyclotransferase-like"/>
    <property type="match status" value="1"/>
</dbReference>
<evidence type="ECO:0000256" key="3">
    <source>
        <dbReference type="SAM" id="MobiDB-lite"/>
    </source>
</evidence>
<evidence type="ECO:0000256" key="1">
    <source>
        <dbReference type="ARBA" id="ARBA00022679"/>
    </source>
</evidence>
<dbReference type="Pfam" id="PF06094">
    <property type="entry name" value="GGACT"/>
    <property type="match status" value="1"/>
</dbReference>
<accession>A0A369TFD1</accession>
<keyword evidence="1 5" id="KW-0808">Transferase</keyword>
<feature type="domain" description="Gamma-glutamylcyclotransferase AIG2-like" evidence="4">
    <location>
        <begin position="3"/>
        <end position="119"/>
    </location>
</feature>
<evidence type="ECO:0000259" key="4">
    <source>
        <dbReference type="Pfam" id="PF06094"/>
    </source>
</evidence>
<dbReference type="InterPro" id="IPR013024">
    <property type="entry name" value="GGCT-like"/>
</dbReference>
<dbReference type="CDD" id="cd06661">
    <property type="entry name" value="GGCT_like"/>
    <property type="match status" value="1"/>
</dbReference>
<comment type="caution">
    <text evidence="5">The sequence shown here is derived from an EMBL/GenBank/DDBJ whole genome shotgun (WGS) entry which is preliminary data.</text>
</comment>
<dbReference type="InterPro" id="IPR009288">
    <property type="entry name" value="AIG2-like_dom"/>
</dbReference>
<evidence type="ECO:0000256" key="2">
    <source>
        <dbReference type="ARBA" id="ARBA00030602"/>
    </source>
</evidence>
<dbReference type="InterPro" id="IPR036568">
    <property type="entry name" value="GGCT-like_sf"/>
</dbReference>
<dbReference type="InterPro" id="IPR045038">
    <property type="entry name" value="AIG2-like"/>
</dbReference>